<dbReference type="Pfam" id="PF12804">
    <property type="entry name" value="NTP_transf_3"/>
    <property type="match status" value="1"/>
</dbReference>
<accession>A0A3M9MYH1</accession>
<keyword evidence="1 8" id="KW-0963">Cytoplasm</keyword>
<comment type="similarity">
    <text evidence="8">Belongs to the MobA family.</text>
</comment>
<evidence type="ECO:0000256" key="8">
    <source>
        <dbReference type="HAMAP-Rule" id="MF_00316"/>
    </source>
</evidence>
<evidence type="ECO:0000256" key="3">
    <source>
        <dbReference type="ARBA" id="ARBA00022723"/>
    </source>
</evidence>
<comment type="function">
    <text evidence="8">Transfers a GMP moiety from GTP to Mo-molybdopterin (Mo-MPT) cofactor (Moco or molybdenum cofactor) to form Mo-molybdopterin guanine dinucleotide (Mo-MGD) cofactor.</text>
</comment>
<dbReference type="GO" id="GO:0046872">
    <property type="term" value="F:metal ion binding"/>
    <property type="evidence" value="ECO:0007669"/>
    <property type="project" value="UniProtKB-KW"/>
</dbReference>
<keyword evidence="7 8" id="KW-0501">Molybdenum cofactor biosynthesis</keyword>
<dbReference type="SUPFAM" id="SSF53448">
    <property type="entry name" value="Nucleotide-diphospho-sugar transferases"/>
    <property type="match status" value="1"/>
</dbReference>
<reference evidence="10 11" key="1">
    <citation type="submission" date="2018-11" db="EMBL/GenBank/DDBJ databases">
        <title>Rufibacter latericius sp. nov., isolated from water in Baiyang Lake.</title>
        <authorList>
            <person name="Yang Y."/>
        </authorList>
    </citation>
    <scope>NUCLEOTIDE SEQUENCE [LARGE SCALE GENOMIC DNA]</scope>
    <source>
        <strain evidence="10 11">R-22-1c-1</strain>
    </source>
</reference>
<keyword evidence="4 8" id="KW-0547">Nucleotide-binding</keyword>
<dbReference type="InterPro" id="IPR013482">
    <property type="entry name" value="Molybde_CF_guanTrfase"/>
</dbReference>
<evidence type="ECO:0000256" key="4">
    <source>
        <dbReference type="ARBA" id="ARBA00022741"/>
    </source>
</evidence>
<dbReference type="RefSeq" id="WP_123125805.1">
    <property type="nucleotide sequence ID" value="NZ_RJJD01000002.1"/>
</dbReference>
<dbReference type="GO" id="GO:0006777">
    <property type="term" value="P:Mo-molybdopterin cofactor biosynthetic process"/>
    <property type="evidence" value="ECO:0007669"/>
    <property type="project" value="UniProtKB-KW"/>
</dbReference>
<name>A0A3M9MYH1_9BACT</name>
<keyword evidence="11" id="KW-1185">Reference proteome</keyword>
<comment type="cofactor">
    <cofactor evidence="8">
        <name>Mg(2+)</name>
        <dbReference type="ChEBI" id="CHEBI:18420"/>
    </cofactor>
</comment>
<evidence type="ECO:0000256" key="5">
    <source>
        <dbReference type="ARBA" id="ARBA00022842"/>
    </source>
</evidence>
<dbReference type="CDD" id="cd02503">
    <property type="entry name" value="MobA"/>
    <property type="match status" value="1"/>
</dbReference>
<dbReference type="GO" id="GO:0061603">
    <property type="term" value="F:molybdenum cofactor guanylyltransferase activity"/>
    <property type="evidence" value="ECO:0007669"/>
    <property type="project" value="UniProtKB-EC"/>
</dbReference>
<comment type="subcellular location">
    <subcellularLocation>
        <location evidence="8">Cytoplasm</location>
    </subcellularLocation>
</comment>
<evidence type="ECO:0000256" key="6">
    <source>
        <dbReference type="ARBA" id="ARBA00023134"/>
    </source>
</evidence>
<evidence type="ECO:0000313" key="10">
    <source>
        <dbReference type="EMBL" id="RNI30589.1"/>
    </source>
</evidence>
<comment type="catalytic activity">
    <reaction evidence="8">
        <text>Mo-molybdopterin + GTP + H(+) = Mo-molybdopterin guanine dinucleotide + diphosphate</text>
        <dbReference type="Rhea" id="RHEA:34243"/>
        <dbReference type="ChEBI" id="CHEBI:15378"/>
        <dbReference type="ChEBI" id="CHEBI:33019"/>
        <dbReference type="ChEBI" id="CHEBI:37565"/>
        <dbReference type="ChEBI" id="CHEBI:71302"/>
        <dbReference type="ChEBI" id="CHEBI:71310"/>
        <dbReference type="EC" id="2.7.7.77"/>
    </reaction>
</comment>
<organism evidence="10 11">
    <name type="scientific">Rufibacter latericius</name>
    <dbReference type="NCBI Taxonomy" id="2487040"/>
    <lineage>
        <taxon>Bacteria</taxon>
        <taxon>Pseudomonadati</taxon>
        <taxon>Bacteroidota</taxon>
        <taxon>Cytophagia</taxon>
        <taxon>Cytophagales</taxon>
        <taxon>Hymenobacteraceae</taxon>
        <taxon>Rufibacter</taxon>
    </lineage>
</organism>
<dbReference type="Gene3D" id="3.90.550.10">
    <property type="entry name" value="Spore Coat Polysaccharide Biosynthesis Protein SpsA, Chain A"/>
    <property type="match status" value="1"/>
</dbReference>
<feature type="binding site" evidence="8">
    <location>
        <position position="99"/>
    </location>
    <ligand>
        <name>GTP</name>
        <dbReference type="ChEBI" id="CHEBI:37565"/>
    </ligand>
</feature>
<dbReference type="OrthoDB" id="9788394at2"/>
<keyword evidence="2 8" id="KW-0808">Transferase</keyword>
<comment type="caution">
    <text evidence="8">Lacks conserved residue(s) required for the propagation of feature annotation.</text>
</comment>
<dbReference type="PANTHER" id="PTHR19136">
    <property type="entry name" value="MOLYBDENUM COFACTOR GUANYLYLTRANSFERASE"/>
    <property type="match status" value="1"/>
</dbReference>
<dbReference type="EMBL" id="RJJD01000002">
    <property type="protein sequence ID" value="RNI30589.1"/>
    <property type="molecule type" value="Genomic_DNA"/>
</dbReference>
<comment type="caution">
    <text evidence="10">The sequence shown here is derived from an EMBL/GenBank/DDBJ whole genome shotgun (WGS) entry which is preliminary data.</text>
</comment>
<keyword evidence="6 8" id="KW-0342">GTP-binding</keyword>
<sequence>MQLSKEIYGLVLSGGQSSRMGQDKGLLQYHGVPQREYLYSLLQPFCTKVFLSLRPGQVADEQSQMNFLRDTHEVRGPMNGILSALRQYPQVAWLVVACDLPLVHAGTLEKLVHERDLHRVATAYAANGSPLPEPLLAIWEPKAYEPALAFTETGKTCPRKFLLNADTKLIYPADDEELYNANSPDEFAYITQKLSHG</sequence>
<keyword evidence="3 8" id="KW-0479">Metal-binding</keyword>
<evidence type="ECO:0000313" key="11">
    <source>
        <dbReference type="Proteomes" id="UP000272117"/>
    </source>
</evidence>
<protein>
    <recommendedName>
        <fullName evidence="8">Probable molybdenum cofactor guanylyltransferase</fullName>
        <shortName evidence="8">MoCo guanylyltransferase</shortName>
        <ecNumber evidence="8">2.7.7.77</ecNumber>
    </recommendedName>
    <alternativeName>
        <fullName evidence="8">GTP:molybdopterin guanylyltransferase</fullName>
    </alternativeName>
    <alternativeName>
        <fullName evidence="8">Mo-MPT guanylyltransferase</fullName>
    </alternativeName>
    <alternativeName>
        <fullName evidence="8">Molybdopterin guanylyltransferase</fullName>
    </alternativeName>
    <alternativeName>
        <fullName evidence="8">Molybdopterin-guanine dinucleotide synthase</fullName>
        <shortName evidence="8">MGD synthase</shortName>
    </alternativeName>
</protein>
<evidence type="ECO:0000259" key="9">
    <source>
        <dbReference type="Pfam" id="PF12804"/>
    </source>
</evidence>
<gene>
    <name evidence="8" type="primary">mobA</name>
    <name evidence="10" type="ORF">EFB08_04890</name>
</gene>
<dbReference type="GO" id="GO:0005737">
    <property type="term" value="C:cytoplasm"/>
    <property type="evidence" value="ECO:0007669"/>
    <property type="project" value="UniProtKB-SubCell"/>
</dbReference>
<dbReference type="EC" id="2.7.7.77" evidence="8"/>
<keyword evidence="5 8" id="KW-0460">Magnesium</keyword>
<dbReference type="InterPro" id="IPR025877">
    <property type="entry name" value="MobA-like_NTP_Trfase"/>
</dbReference>
<keyword evidence="10" id="KW-0548">Nucleotidyltransferase</keyword>
<dbReference type="PANTHER" id="PTHR19136:SF81">
    <property type="entry name" value="MOLYBDENUM COFACTOR GUANYLYLTRANSFERASE"/>
    <property type="match status" value="1"/>
</dbReference>
<dbReference type="GO" id="GO:0005525">
    <property type="term" value="F:GTP binding"/>
    <property type="evidence" value="ECO:0007669"/>
    <property type="project" value="UniProtKB-UniRule"/>
</dbReference>
<evidence type="ECO:0000256" key="7">
    <source>
        <dbReference type="ARBA" id="ARBA00023150"/>
    </source>
</evidence>
<dbReference type="InterPro" id="IPR029044">
    <property type="entry name" value="Nucleotide-diphossugar_trans"/>
</dbReference>
<feature type="domain" description="MobA-like NTP transferase" evidence="9">
    <location>
        <begin position="9"/>
        <end position="161"/>
    </location>
</feature>
<feature type="binding site" evidence="8">
    <location>
        <position position="70"/>
    </location>
    <ligand>
        <name>GTP</name>
        <dbReference type="ChEBI" id="CHEBI:37565"/>
    </ligand>
</feature>
<dbReference type="HAMAP" id="MF_00316">
    <property type="entry name" value="MobA"/>
    <property type="match status" value="1"/>
</dbReference>
<evidence type="ECO:0000256" key="1">
    <source>
        <dbReference type="ARBA" id="ARBA00022490"/>
    </source>
</evidence>
<feature type="binding site" evidence="8">
    <location>
        <position position="24"/>
    </location>
    <ligand>
        <name>GTP</name>
        <dbReference type="ChEBI" id="CHEBI:37565"/>
    </ligand>
</feature>
<dbReference type="Proteomes" id="UP000272117">
    <property type="component" value="Unassembled WGS sequence"/>
</dbReference>
<feature type="binding site" evidence="8">
    <location>
        <begin position="12"/>
        <end position="14"/>
    </location>
    <ligand>
        <name>GTP</name>
        <dbReference type="ChEBI" id="CHEBI:37565"/>
    </ligand>
</feature>
<comment type="domain">
    <text evidence="8">The N-terminal domain determines nucleotide recognition and specific binding, while the C-terminal domain determines the specific binding to the target protein.</text>
</comment>
<dbReference type="AlphaFoldDB" id="A0A3M9MYH1"/>
<proteinExistence type="inferred from homology"/>
<evidence type="ECO:0000256" key="2">
    <source>
        <dbReference type="ARBA" id="ARBA00022679"/>
    </source>
</evidence>
<feature type="binding site" evidence="8">
    <location>
        <position position="99"/>
    </location>
    <ligand>
        <name>Mg(2+)</name>
        <dbReference type="ChEBI" id="CHEBI:18420"/>
    </ligand>
</feature>